<keyword evidence="3" id="KW-1185">Reference proteome</keyword>
<name>A0A1X2HY24_9FUNG</name>
<evidence type="ECO:0000256" key="1">
    <source>
        <dbReference type="SAM" id="MobiDB-lite"/>
    </source>
</evidence>
<evidence type="ECO:0000313" key="3">
    <source>
        <dbReference type="Proteomes" id="UP000193560"/>
    </source>
</evidence>
<comment type="caution">
    <text evidence="2">The sequence shown here is derived from an EMBL/GenBank/DDBJ whole genome shotgun (WGS) entry which is preliminary data.</text>
</comment>
<gene>
    <name evidence="2" type="ORF">BCR42DRAFT_183079</name>
</gene>
<accession>A0A1X2HY24</accession>
<proteinExistence type="predicted"/>
<reference evidence="2 3" key="1">
    <citation type="submission" date="2016-07" db="EMBL/GenBank/DDBJ databases">
        <title>Pervasive Adenine N6-methylation of Active Genes in Fungi.</title>
        <authorList>
            <consortium name="DOE Joint Genome Institute"/>
            <person name="Mondo S.J."/>
            <person name="Dannebaum R.O."/>
            <person name="Kuo R.C."/>
            <person name="Labutti K."/>
            <person name="Haridas S."/>
            <person name="Kuo A."/>
            <person name="Salamov A."/>
            <person name="Ahrendt S.R."/>
            <person name="Lipzen A."/>
            <person name="Sullivan W."/>
            <person name="Andreopoulos W.B."/>
            <person name="Clum A."/>
            <person name="Lindquist E."/>
            <person name="Daum C."/>
            <person name="Ramamoorthy G.K."/>
            <person name="Gryganskyi A."/>
            <person name="Culley D."/>
            <person name="Magnuson J.K."/>
            <person name="James T.Y."/>
            <person name="O'Malley M.A."/>
            <person name="Stajich J.E."/>
            <person name="Spatafora J.W."/>
            <person name="Visel A."/>
            <person name="Grigoriev I.V."/>
        </authorList>
    </citation>
    <scope>NUCLEOTIDE SEQUENCE [LARGE SCALE GENOMIC DNA]</scope>
    <source>
        <strain evidence="2 3">NRRL 1336</strain>
    </source>
</reference>
<feature type="region of interest" description="Disordered" evidence="1">
    <location>
        <begin position="47"/>
        <end position="71"/>
    </location>
</feature>
<dbReference type="AlphaFoldDB" id="A0A1X2HY24"/>
<evidence type="ECO:0000313" key="2">
    <source>
        <dbReference type="EMBL" id="ORZ05094.1"/>
    </source>
</evidence>
<dbReference type="EMBL" id="MCGE01000046">
    <property type="protein sequence ID" value="ORZ05094.1"/>
    <property type="molecule type" value="Genomic_DNA"/>
</dbReference>
<protein>
    <submittedName>
        <fullName evidence="2">Uncharacterized protein</fullName>
    </submittedName>
</protein>
<dbReference type="Proteomes" id="UP000193560">
    <property type="component" value="Unassembled WGS sequence"/>
</dbReference>
<organism evidence="2 3">
    <name type="scientific">Absidia repens</name>
    <dbReference type="NCBI Taxonomy" id="90262"/>
    <lineage>
        <taxon>Eukaryota</taxon>
        <taxon>Fungi</taxon>
        <taxon>Fungi incertae sedis</taxon>
        <taxon>Mucoromycota</taxon>
        <taxon>Mucoromycotina</taxon>
        <taxon>Mucoromycetes</taxon>
        <taxon>Mucorales</taxon>
        <taxon>Cunninghamellaceae</taxon>
        <taxon>Absidia</taxon>
    </lineage>
</organism>
<sequence length="71" mass="8444">MLSSSTVSNGHFQTAPRNTAYHCRNWMYVGENRHSKQLQQSFSLCPQRQSKPLHQPQHNHHHYLQYQSQIK</sequence>